<keyword evidence="3" id="KW-0597">Phosphoprotein</keyword>
<dbReference type="GO" id="GO:0000160">
    <property type="term" value="P:phosphorelay signal transduction system"/>
    <property type="evidence" value="ECO:0007669"/>
    <property type="project" value="InterPro"/>
</dbReference>
<dbReference type="Pfam" id="PF02518">
    <property type="entry name" value="HATPase_c"/>
    <property type="match status" value="1"/>
</dbReference>
<proteinExistence type="predicted"/>
<evidence type="ECO:0000256" key="1">
    <source>
        <dbReference type="ARBA" id="ARBA00000085"/>
    </source>
</evidence>
<gene>
    <name evidence="6" type="ORF">RSO01_70680</name>
</gene>
<dbReference type="InterPro" id="IPR004358">
    <property type="entry name" value="Sig_transdc_His_kin-like_C"/>
</dbReference>
<dbReference type="PANTHER" id="PTHR43065:SF42">
    <property type="entry name" value="TWO-COMPONENT SENSOR PPRA"/>
    <property type="match status" value="1"/>
</dbReference>
<feature type="modified residue" description="4-aspartylphosphate" evidence="3">
    <location>
        <position position="220"/>
    </location>
</feature>
<name>A0A512NLU4_9HYPH</name>
<dbReference type="Gene3D" id="3.30.565.10">
    <property type="entry name" value="Histidine kinase-like ATPase, C-terminal domain"/>
    <property type="match status" value="1"/>
</dbReference>
<comment type="catalytic activity">
    <reaction evidence="1">
        <text>ATP + protein L-histidine = ADP + protein N-phospho-L-histidine.</text>
        <dbReference type="EC" id="2.7.13.3"/>
    </reaction>
</comment>
<dbReference type="EC" id="2.7.13.3" evidence="2"/>
<dbReference type="PRINTS" id="PR00344">
    <property type="entry name" value="BCTRLSENSOR"/>
</dbReference>
<dbReference type="InterPro" id="IPR003594">
    <property type="entry name" value="HATPase_dom"/>
</dbReference>
<evidence type="ECO:0000313" key="6">
    <source>
        <dbReference type="EMBL" id="GEP59902.1"/>
    </source>
</evidence>
<keyword evidence="7" id="KW-1185">Reference proteome</keyword>
<evidence type="ECO:0000256" key="3">
    <source>
        <dbReference type="PROSITE-ProRule" id="PRU00169"/>
    </source>
</evidence>
<dbReference type="InterPro" id="IPR036890">
    <property type="entry name" value="HATPase_C_sf"/>
</dbReference>
<dbReference type="InterPro" id="IPR005467">
    <property type="entry name" value="His_kinase_dom"/>
</dbReference>
<dbReference type="PROSITE" id="PS50110">
    <property type="entry name" value="RESPONSE_REGULATORY"/>
    <property type="match status" value="1"/>
</dbReference>
<evidence type="ECO:0000259" key="4">
    <source>
        <dbReference type="PROSITE" id="PS50109"/>
    </source>
</evidence>
<dbReference type="SUPFAM" id="SSF55874">
    <property type="entry name" value="ATPase domain of HSP90 chaperone/DNA topoisomerase II/histidine kinase"/>
    <property type="match status" value="1"/>
</dbReference>
<dbReference type="EMBL" id="BKAJ01000143">
    <property type="protein sequence ID" value="GEP59902.1"/>
    <property type="molecule type" value="Genomic_DNA"/>
</dbReference>
<reference evidence="6 7" key="1">
    <citation type="submission" date="2019-07" db="EMBL/GenBank/DDBJ databases">
        <title>Whole genome shotgun sequence of Reyranella soli NBRC 108950.</title>
        <authorList>
            <person name="Hosoyama A."/>
            <person name="Uohara A."/>
            <person name="Ohji S."/>
            <person name="Ichikawa N."/>
        </authorList>
    </citation>
    <scope>NUCLEOTIDE SEQUENCE [LARGE SCALE GENOMIC DNA]</scope>
    <source>
        <strain evidence="6 7">NBRC 108950</strain>
    </source>
</reference>
<dbReference type="AlphaFoldDB" id="A0A512NLU4"/>
<dbReference type="Proteomes" id="UP000321058">
    <property type="component" value="Unassembled WGS sequence"/>
</dbReference>
<dbReference type="Gene3D" id="3.40.50.2300">
    <property type="match status" value="1"/>
</dbReference>
<evidence type="ECO:0000259" key="5">
    <source>
        <dbReference type="PROSITE" id="PS50110"/>
    </source>
</evidence>
<dbReference type="Pfam" id="PF00072">
    <property type="entry name" value="Response_reg"/>
    <property type="match status" value="1"/>
</dbReference>
<dbReference type="OrthoDB" id="9796100at2"/>
<dbReference type="PANTHER" id="PTHR43065">
    <property type="entry name" value="SENSOR HISTIDINE KINASE"/>
    <property type="match status" value="1"/>
</dbReference>
<dbReference type="SUPFAM" id="SSF52172">
    <property type="entry name" value="CheY-like"/>
    <property type="match status" value="1"/>
</dbReference>
<evidence type="ECO:0000313" key="7">
    <source>
        <dbReference type="Proteomes" id="UP000321058"/>
    </source>
</evidence>
<organism evidence="6 7">
    <name type="scientific">Reyranella soli</name>
    <dbReference type="NCBI Taxonomy" id="1230389"/>
    <lineage>
        <taxon>Bacteria</taxon>
        <taxon>Pseudomonadati</taxon>
        <taxon>Pseudomonadota</taxon>
        <taxon>Alphaproteobacteria</taxon>
        <taxon>Hyphomicrobiales</taxon>
        <taxon>Reyranellaceae</taxon>
        <taxon>Reyranella</taxon>
    </lineage>
</organism>
<feature type="domain" description="Response regulatory" evidence="5">
    <location>
        <begin position="170"/>
        <end position="280"/>
    </location>
</feature>
<dbReference type="PROSITE" id="PS50109">
    <property type="entry name" value="HIS_KIN"/>
    <property type="match status" value="1"/>
</dbReference>
<dbReference type="InterPro" id="IPR001789">
    <property type="entry name" value="Sig_transdc_resp-reg_receiver"/>
</dbReference>
<evidence type="ECO:0000256" key="2">
    <source>
        <dbReference type="ARBA" id="ARBA00012438"/>
    </source>
</evidence>
<dbReference type="SMART" id="SM00448">
    <property type="entry name" value="REC"/>
    <property type="match status" value="1"/>
</dbReference>
<comment type="caution">
    <text evidence="6">The sequence shown here is derived from an EMBL/GenBank/DDBJ whole genome shotgun (WGS) entry which is preliminary data.</text>
</comment>
<dbReference type="InterPro" id="IPR011006">
    <property type="entry name" value="CheY-like_superfamily"/>
</dbReference>
<accession>A0A512NLU4</accession>
<dbReference type="GO" id="GO:0004673">
    <property type="term" value="F:protein histidine kinase activity"/>
    <property type="evidence" value="ECO:0007669"/>
    <property type="project" value="UniProtKB-EC"/>
</dbReference>
<dbReference type="RefSeq" id="WP_147155275.1">
    <property type="nucleotide sequence ID" value="NZ_BKAJ01000143.1"/>
</dbReference>
<dbReference type="SMART" id="SM00387">
    <property type="entry name" value="HATPase_c"/>
    <property type="match status" value="1"/>
</dbReference>
<feature type="domain" description="Histidine kinase" evidence="4">
    <location>
        <begin position="1"/>
        <end position="149"/>
    </location>
</feature>
<sequence length="286" mass="29634">MSDLISTSLGPQIQLVFDVQPNMPPAKIDPQQVEMAILNLSVNARDAMTKGGVLKVSALCETVHPGGHPSKLPPGRYISLSFADTGSGMDEATMAQATEPFFSTKTAGKGTGLGLSTVDGLASQLGGALVLSSSPGQGTVATLMFPVSSETPVVAASEVASKAEAPALGRILLVDDEALVRSSTAAMLIDLGYEVVEAESAEEALNRFDRDPLIDGVMTDNLMSGLTGLDLADAVRGKRRGIPVLLMSGLVDENAQKSGLLQLAKPFRQAQLASSVAALLRTSQDS</sequence>
<protein>
    <recommendedName>
        <fullName evidence="2">histidine kinase</fullName>
        <ecNumber evidence="2">2.7.13.3</ecNumber>
    </recommendedName>
</protein>